<keyword evidence="2" id="KW-0520">NAD</keyword>
<proteinExistence type="predicted"/>
<dbReference type="InterPro" id="IPR016161">
    <property type="entry name" value="Ald_DH/histidinol_DH"/>
</dbReference>
<evidence type="ECO:0000256" key="2">
    <source>
        <dbReference type="ARBA" id="ARBA00023027"/>
    </source>
</evidence>
<dbReference type="AlphaFoldDB" id="A0A9D1L7E5"/>
<evidence type="ECO:0000313" key="5">
    <source>
        <dbReference type="Proteomes" id="UP000824090"/>
    </source>
</evidence>
<dbReference type="Gene3D" id="3.40.605.10">
    <property type="entry name" value="Aldehyde Dehydrogenase, Chain A, domain 1"/>
    <property type="match status" value="1"/>
</dbReference>
<reference evidence="4" key="1">
    <citation type="submission" date="2020-10" db="EMBL/GenBank/DDBJ databases">
        <authorList>
            <person name="Gilroy R."/>
        </authorList>
    </citation>
    <scope>NUCLEOTIDE SEQUENCE</scope>
    <source>
        <strain evidence="4">ChiHcec3-6078</strain>
    </source>
</reference>
<organism evidence="4 5">
    <name type="scientific">Candidatus Allocopromorpha excrementigallinarum</name>
    <dbReference type="NCBI Taxonomy" id="2840742"/>
    <lineage>
        <taxon>Bacteria</taxon>
        <taxon>Bacillati</taxon>
        <taxon>Bacillota</taxon>
        <taxon>Clostridia</taxon>
        <taxon>Eubacteriales</taxon>
        <taxon>Eubacteriaceae</taxon>
        <taxon>Eubacteriaceae incertae sedis</taxon>
        <taxon>Candidatus Allocopromorpha</taxon>
    </lineage>
</organism>
<dbReference type="Proteomes" id="UP000824090">
    <property type="component" value="Unassembled WGS sequence"/>
</dbReference>
<dbReference type="InterPro" id="IPR015590">
    <property type="entry name" value="Aldehyde_DH_dom"/>
</dbReference>
<protein>
    <submittedName>
        <fullName evidence="4">Aldehyde dehydrogenase</fullName>
    </submittedName>
</protein>
<dbReference type="InterPro" id="IPR016163">
    <property type="entry name" value="Ald_DH_C"/>
</dbReference>
<dbReference type="Pfam" id="PF00171">
    <property type="entry name" value="Aldedh"/>
    <property type="match status" value="1"/>
</dbReference>
<dbReference type="InterPro" id="IPR016162">
    <property type="entry name" value="Ald_DH_N"/>
</dbReference>
<evidence type="ECO:0000259" key="3">
    <source>
        <dbReference type="Pfam" id="PF00171"/>
    </source>
</evidence>
<dbReference type="PIRSF" id="PIRSF036410">
    <property type="entry name" value="EutE_PduP"/>
    <property type="match status" value="1"/>
</dbReference>
<dbReference type="NCBIfam" id="NF011927">
    <property type="entry name" value="PRK15398.1"/>
    <property type="match status" value="1"/>
</dbReference>
<feature type="domain" description="Aldehyde dehydrogenase" evidence="3">
    <location>
        <begin position="37"/>
        <end position="421"/>
    </location>
</feature>
<dbReference type="PANTHER" id="PTHR11699">
    <property type="entry name" value="ALDEHYDE DEHYDROGENASE-RELATED"/>
    <property type="match status" value="1"/>
</dbReference>
<evidence type="ECO:0000313" key="4">
    <source>
        <dbReference type="EMBL" id="HIU25973.1"/>
    </source>
</evidence>
<dbReference type="EMBL" id="DVMP01000104">
    <property type="protein sequence ID" value="HIU25973.1"/>
    <property type="molecule type" value="Genomic_DNA"/>
</dbReference>
<sequence>MTVNESVVSRIVELVSQELGKQEAAIPAGGNRGGLFDDVDQAVEAAWQAQKIWQRTSLEERKKVTDKIIEHLGKYIEELSRSELEETGYGVYEDKITKHKNALYQTPSVEDIVPRMQTDDNGVALFEYAPYGVIGALTPSTNPPETVINNSIIMLAAGNTVVFSTHPGAHRTSNRAVELVNEAIEMAGGPKNIIVSIKNPSMEKTNQLLNHPKVTMLCATGGPGVVKAILSTGKKGIGAGAGNPPALVDATADIPKAAGDIIRGCSYDYNIPCIAEKSVVAEDSICDRLIEEMQKNKAYLLKDKKIIDEMTRVLMPAEDSPNKKFIGKSPAHIMKQFGVELSDDIKAVIFEAPRDHMLVMNEQMMPVLPVVRVPDADAAIEVACDIEHGRRHTAICHSNNIKTITEYARRVQCTIFVNNGPCFAGVGVEGVGNAALTIAGPTGEGVTTPVTFTRKRKCVLAGDLNIR</sequence>
<dbReference type="SUPFAM" id="SSF53720">
    <property type="entry name" value="ALDH-like"/>
    <property type="match status" value="1"/>
</dbReference>
<reference evidence="4" key="2">
    <citation type="journal article" date="2021" name="PeerJ">
        <title>Extensive microbial diversity within the chicken gut microbiome revealed by metagenomics and culture.</title>
        <authorList>
            <person name="Gilroy R."/>
            <person name="Ravi A."/>
            <person name="Getino M."/>
            <person name="Pursley I."/>
            <person name="Horton D.L."/>
            <person name="Alikhan N.F."/>
            <person name="Baker D."/>
            <person name="Gharbi K."/>
            <person name="Hall N."/>
            <person name="Watson M."/>
            <person name="Adriaenssens E.M."/>
            <person name="Foster-Nyarko E."/>
            <person name="Jarju S."/>
            <person name="Secka A."/>
            <person name="Antonio M."/>
            <person name="Oren A."/>
            <person name="Chaudhuri R.R."/>
            <person name="La Ragione R."/>
            <person name="Hildebrand F."/>
            <person name="Pallen M.J."/>
        </authorList>
    </citation>
    <scope>NUCLEOTIDE SEQUENCE</scope>
    <source>
        <strain evidence="4">ChiHcec3-6078</strain>
    </source>
</reference>
<keyword evidence="1" id="KW-0560">Oxidoreductase</keyword>
<evidence type="ECO:0000256" key="1">
    <source>
        <dbReference type="ARBA" id="ARBA00023002"/>
    </source>
</evidence>
<dbReference type="Gene3D" id="3.40.309.10">
    <property type="entry name" value="Aldehyde Dehydrogenase, Chain A, domain 2"/>
    <property type="match status" value="1"/>
</dbReference>
<dbReference type="InterPro" id="IPR012408">
    <property type="entry name" value="Acetald_propionald_DH-rel"/>
</dbReference>
<accession>A0A9D1L7E5</accession>
<dbReference type="GO" id="GO:0008774">
    <property type="term" value="F:acetaldehyde dehydrogenase (acetylating) activity"/>
    <property type="evidence" value="ECO:0007669"/>
    <property type="project" value="InterPro"/>
</dbReference>
<gene>
    <name evidence="4" type="ORF">IAC50_05710</name>
</gene>
<name>A0A9D1L7E5_9FIRM</name>
<comment type="caution">
    <text evidence="4">The sequence shown here is derived from an EMBL/GenBank/DDBJ whole genome shotgun (WGS) entry which is preliminary data.</text>
</comment>